<dbReference type="EMBL" id="JAEHOE010000031">
    <property type="protein sequence ID" value="KAG2494409.1"/>
    <property type="molecule type" value="Genomic_DNA"/>
</dbReference>
<comment type="caution">
    <text evidence="3">The sequence shown here is derived from an EMBL/GenBank/DDBJ whole genome shotgun (WGS) entry which is preliminary data.</text>
</comment>
<accession>A0A836C0F3</accession>
<keyword evidence="2" id="KW-0732">Signal</keyword>
<dbReference type="AlphaFoldDB" id="A0A836C0F3"/>
<feature type="region of interest" description="Disordered" evidence="1">
    <location>
        <begin position="828"/>
        <end position="898"/>
    </location>
</feature>
<feature type="compositionally biased region" description="Gly residues" evidence="1">
    <location>
        <begin position="451"/>
        <end position="464"/>
    </location>
</feature>
<name>A0A836C0F3_9CHLO</name>
<feature type="compositionally biased region" description="Acidic residues" evidence="1">
    <location>
        <begin position="541"/>
        <end position="558"/>
    </location>
</feature>
<organism evidence="3 4">
    <name type="scientific">Edaphochlamys debaryana</name>
    <dbReference type="NCBI Taxonomy" id="47281"/>
    <lineage>
        <taxon>Eukaryota</taxon>
        <taxon>Viridiplantae</taxon>
        <taxon>Chlorophyta</taxon>
        <taxon>core chlorophytes</taxon>
        <taxon>Chlorophyceae</taxon>
        <taxon>CS clade</taxon>
        <taxon>Chlamydomonadales</taxon>
        <taxon>Chlamydomonadales incertae sedis</taxon>
        <taxon>Edaphochlamys</taxon>
    </lineage>
</organism>
<reference evidence="3" key="1">
    <citation type="journal article" date="2020" name="bioRxiv">
        <title>Comparative genomics of Chlamydomonas.</title>
        <authorList>
            <person name="Craig R.J."/>
            <person name="Hasan A.R."/>
            <person name="Ness R.W."/>
            <person name="Keightley P.D."/>
        </authorList>
    </citation>
    <scope>NUCLEOTIDE SEQUENCE</scope>
    <source>
        <strain evidence="3">CCAP 11/70</strain>
    </source>
</reference>
<dbReference type="OrthoDB" id="547593at2759"/>
<proteinExistence type="predicted"/>
<evidence type="ECO:0000313" key="3">
    <source>
        <dbReference type="EMBL" id="KAG2494409.1"/>
    </source>
</evidence>
<dbReference type="Proteomes" id="UP000612055">
    <property type="component" value="Unassembled WGS sequence"/>
</dbReference>
<sequence>MAPRALGRSRGRSALGAAAALAALILLLFSGASAQADPAAESASATTADAAAQQAAAEAAAVDQAQEEQGLEAAAAMAATVGGGLQTLQPPAATTGANTTGSTANATVTQLTCVSYAANTTAGTNPALALSRDGGEAGSSVLVGEVLGSSVGPVEVRDLALDHPRVGLLRVTLHWLPFNASLPELDAPPPPADAANPPTSLARAVEEAAVATVVLKRARQGGNGANLASASFTDAARDPLPTTADQGNDLAGIWEPATPLYSFAAAKVSSKGRWVLVVEDVGGRPSNRTLVLRGWSLVLCPPANGTLPANLAEQMAQQAFLTTQGGAISASSGAGLFGASGLGSLLPAGGTLTTVSSTTEYLTYSDLADQAVDAYVAGVDNAQALLGLPYQPTPILTQVLPWVELLTGLTDLTLQNTVWPGKIVAYALQLELFVRQREAAAAKASNSSSGSGTGSGSGGSGSGSGNNNNDGETPNCGVVDGPRGKVVVNKKLLQREVCAALMPPQYAQYTRPGAMGSSGFSGSGSTRDASGDGTVGQGPDADADASDGADSESDDENEVVGRALSDDSEAATWLDAPGLRLRTPLRPLDFTPRIAPREATDAVLRRGPLAGAGVGAGGVREQLSPLNAVGGGAAAAGLGAPRLGEPFPAPNAATRIVTNAFNAFTTDSYNEAMDKELEARIADVDRMGLLLDAAASSPAVLRAGPAGKDSAKALKEGTNMVKEVLKAGQDAIKRMRDKHLRNKTQEWLKNGGIKKEMDGMNKASGSGSLSNRFIFNFQRIRLSFRFSPQDGFQFTFIQWLYNLADVNNIISTVQALEKLDMAANGQYNQTGKGAKGGKFESRLDKQQKEQDKRDKAAKGLLEPLNTRSPSPSVSTRSANPASDAGNDTDADVDAGPGRRLLGAKLLPTGETVDQWMARTIGDANALAKKALSNIPLPDTIGKHRRMSA</sequence>
<feature type="region of interest" description="Disordered" evidence="1">
    <location>
        <begin position="443"/>
        <end position="481"/>
    </location>
</feature>
<gene>
    <name evidence="3" type="ORF">HYH03_007461</name>
</gene>
<feature type="compositionally biased region" description="Low complexity" evidence="1">
    <location>
        <begin position="866"/>
        <end position="877"/>
    </location>
</feature>
<protein>
    <submittedName>
        <fullName evidence="3">Uncharacterized protein</fullName>
    </submittedName>
</protein>
<feature type="chain" id="PRO_5032459445" evidence="2">
    <location>
        <begin position="35"/>
        <end position="948"/>
    </location>
</feature>
<feature type="compositionally biased region" description="Low complexity" evidence="1">
    <location>
        <begin position="513"/>
        <end position="525"/>
    </location>
</feature>
<feature type="region of interest" description="Disordered" evidence="1">
    <location>
        <begin position="508"/>
        <end position="566"/>
    </location>
</feature>
<keyword evidence="4" id="KW-1185">Reference proteome</keyword>
<evidence type="ECO:0000256" key="2">
    <source>
        <dbReference type="SAM" id="SignalP"/>
    </source>
</evidence>
<feature type="compositionally biased region" description="Basic and acidic residues" evidence="1">
    <location>
        <begin position="837"/>
        <end position="857"/>
    </location>
</feature>
<evidence type="ECO:0000313" key="4">
    <source>
        <dbReference type="Proteomes" id="UP000612055"/>
    </source>
</evidence>
<feature type="signal peptide" evidence="2">
    <location>
        <begin position="1"/>
        <end position="34"/>
    </location>
</feature>
<evidence type="ECO:0000256" key="1">
    <source>
        <dbReference type="SAM" id="MobiDB-lite"/>
    </source>
</evidence>